<organism evidence="1 2">
    <name type="scientific">Paractinoplanes brasiliensis</name>
    <dbReference type="NCBI Taxonomy" id="52695"/>
    <lineage>
        <taxon>Bacteria</taxon>
        <taxon>Bacillati</taxon>
        <taxon>Actinomycetota</taxon>
        <taxon>Actinomycetes</taxon>
        <taxon>Micromonosporales</taxon>
        <taxon>Micromonosporaceae</taxon>
        <taxon>Paractinoplanes</taxon>
    </lineage>
</organism>
<keyword evidence="2" id="KW-1185">Reference proteome</keyword>
<dbReference type="Proteomes" id="UP000294901">
    <property type="component" value="Unassembled WGS sequence"/>
</dbReference>
<protein>
    <recommendedName>
        <fullName evidence="3">SnoaL-like domain-containing protein</fullName>
    </recommendedName>
</protein>
<evidence type="ECO:0000313" key="1">
    <source>
        <dbReference type="EMBL" id="TDO32417.1"/>
    </source>
</evidence>
<dbReference type="AlphaFoldDB" id="A0A4R6JAY1"/>
<evidence type="ECO:0000313" key="2">
    <source>
        <dbReference type="Proteomes" id="UP000294901"/>
    </source>
</evidence>
<name>A0A4R6JAY1_9ACTN</name>
<dbReference type="EMBL" id="SNWR01000002">
    <property type="protein sequence ID" value="TDO32417.1"/>
    <property type="molecule type" value="Genomic_DNA"/>
</dbReference>
<comment type="caution">
    <text evidence="1">The sequence shown here is derived from an EMBL/GenBank/DDBJ whole genome shotgun (WGS) entry which is preliminary data.</text>
</comment>
<sequence length="146" mass="15936">MSALPIKLLTDYYAAYGEGGAEGLARMSAFYAPNKTHYMAGNSELAGESRSPEESLQAMKRLQELSGGNVSFVGPPAILLAGDAVVVLLVQERHARPGKPELIVPRLYLYEIADGKFTKSFAWQIESEAFDNYYPRSAQQPPAHTA</sequence>
<dbReference type="InterPro" id="IPR032710">
    <property type="entry name" value="NTF2-like_dom_sf"/>
</dbReference>
<evidence type="ECO:0008006" key="3">
    <source>
        <dbReference type="Google" id="ProtNLM"/>
    </source>
</evidence>
<proteinExistence type="predicted"/>
<dbReference type="Gene3D" id="3.10.450.50">
    <property type="match status" value="1"/>
</dbReference>
<accession>A0A4R6JAY1</accession>
<gene>
    <name evidence="1" type="ORF">C8E87_7874</name>
</gene>
<dbReference type="SUPFAM" id="SSF54427">
    <property type="entry name" value="NTF2-like"/>
    <property type="match status" value="1"/>
</dbReference>
<reference evidence="1 2" key="1">
    <citation type="submission" date="2019-03" db="EMBL/GenBank/DDBJ databases">
        <title>Sequencing the genomes of 1000 actinobacteria strains.</title>
        <authorList>
            <person name="Klenk H.-P."/>
        </authorList>
    </citation>
    <scope>NUCLEOTIDE SEQUENCE [LARGE SCALE GENOMIC DNA]</scope>
    <source>
        <strain evidence="1 2">DSM 43805</strain>
    </source>
</reference>